<comment type="caution">
    <text evidence="3">The sequence shown here is derived from an EMBL/GenBank/DDBJ whole genome shotgun (WGS) entry which is preliminary data.</text>
</comment>
<feature type="domain" description="RAD51 interacting motif" evidence="2">
    <location>
        <begin position="290"/>
        <end position="309"/>
    </location>
</feature>
<feature type="compositionally biased region" description="Basic and acidic residues" evidence="1">
    <location>
        <begin position="151"/>
        <end position="181"/>
    </location>
</feature>
<keyword evidence="4" id="KW-1185">Reference proteome</keyword>
<protein>
    <recommendedName>
        <fullName evidence="2">RAD51 interacting motif domain-containing protein</fullName>
    </recommendedName>
</protein>
<feature type="compositionally biased region" description="Acidic residues" evidence="1">
    <location>
        <begin position="200"/>
        <end position="218"/>
    </location>
</feature>
<feature type="compositionally biased region" description="Acidic residues" evidence="1">
    <location>
        <begin position="105"/>
        <end position="114"/>
    </location>
</feature>
<feature type="compositionally biased region" description="Acidic residues" evidence="1">
    <location>
        <begin position="18"/>
        <end position="32"/>
    </location>
</feature>
<evidence type="ECO:0000256" key="1">
    <source>
        <dbReference type="SAM" id="MobiDB-lite"/>
    </source>
</evidence>
<dbReference type="InterPro" id="IPR031419">
    <property type="entry name" value="RAD51_interact"/>
</dbReference>
<dbReference type="AlphaFoldDB" id="A0A2B4RSM0"/>
<dbReference type="Pfam" id="PF15696">
    <property type="entry name" value="RAD51_interact"/>
    <property type="match status" value="1"/>
</dbReference>
<dbReference type="EMBL" id="LSMT01000328">
    <property type="protein sequence ID" value="PFX20166.1"/>
    <property type="molecule type" value="Genomic_DNA"/>
</dbReference>
<feature type="compositionally biased region" description="Low complexity" evidence="1">
    <location>
        <begin position="232"/>
        <end position="244"/>
    </location>
</feature>
<reference evidence="4" key="1">
    <citation type="journal article" date="2017" name="bioRxiv">
        <title>Comparative analysis of the genomes of Stylophora pistillata and Acropora digitifera provides evidence for extensive differences between species of corals.</title>
        <authorList>
            <person name="Voolstra C.R."/>
            <person name="Li Y."/>
            <person name="Liew Y.J."/>
            <person name="Baumgarten S."/>
            <person name="Zoccola D."/>
            <person name="Flot J.-F."/>
            <person name="Tambutte S."/>
            <person name="Allemand D."/>
            <person name="Aranda M."/>
        </authorList>
    </citation>
    <scope>NUCLEOTIDE SEQUENCE [LARGE SCALE GENOMIC DNA]</scope>
</reference>
<feature type="compositionally biased region" description="Basic residues" evidence="1">
    <location>
        <begin position="40"/>
        <end position="51"/>
    </location>
</feature>
<feature type="compositionally biased region" description="Basic and acidic residues" evidence="1">
    <location>
        <begin position="52"/>
        <end position="84"/>
    </location>
</feature>
<feature type="region of interest" description="Disordered" evidence="1">
    <location>
        <begin position="1"/>
        <end position="259"/>
    </location>
</feature>
<gene>
    <name evidence="3" type="ORF">AWC38_SpisGene15411</name>
</gene>
<accession>A0A2B4RSM0</accession>
<evidence type="ECO:0000313" key="4">
    <source>
        <dbReference type="Proteomes" id="UP000225706"/>
    </source>
</evidence>
<dbReference type="OrthoDB" id="6162659at2759"/>
<organism evidence="3 4">
    <name type="scientific">Stylophora pistillata</name>
    <name type="common">Smooth cauliflower coral</name>
    <dbReference type="NCBI Taxonomy" id="50429"/>
    <lineage>
        <taxon>Eukaryota</taxon>
        <taxon>Metazoa</taxon>
        <taxon>Cnidaria</taxon>
        <taxon>Anthozoa</taxon>
        <taxon>Hexacorallia</taxon>
        <taxon>Scleractinia</taxon>
        <taxon>Astrocoeniina</taxon>
        <taxon>Pocilloporidae</taxon>
        <taxon>Stylophora</taxon>
    </lineage>
</organism>
<dbReference type="Proteomes" id="UP000225706">
    <property type="component" value="Unassembled WGS sequence"/>
</dbReference>
<dbReference type="STRING" id="50429.A0A2B4RSM0"/>
<sequence length="314" mass="35021">MSLPRVRKKVDYAKFCQEEDNSSNNSDDDFQDEAGLPSAKKTKSKVKPNVKSKREETKGEESGSLKRKERLSRDEKLYQKELEAALKASIEDSQQSSGHSTANDNQEEFSDNEIEVASSRSKKPRLLPPLEIEDNDKENNGSGSHTNTKKKVQDIEGEERSNDDSKKQQSRKTSDVKKEVLNQEQEDDGLDSDFEHSEELSNEESVSECDDSDFDEETELKKTKKGKGQGRSAASSPAKPSIKPRTSVTVVTTTKHQPLKQVKVHSTLLNKNSPGMQTVNLGGVKINHTGPPIRLGLSRNVRVKPLHSHLSVQQ</sequence>
<name>A0A2B4RSM0_STYPI</name>
<evidence type="ECO:0000313" key="3">
    <source>
        <dbReference type="EMBL" id="PFX20166.1"/>
    </source>
</evidence>
<feature type="compositionally biased region" description="Polar residues" evidence="1">
    <location>
        <begin position="246"/>
        <end position="256"/>
    </location>
</feature>
<evidence type="ECO:0000259" key="2">
    <source>
        <dbReference type="Pfam" id="PF15696"/>
    </source>
</evidence>
<proteinExistence type="predicted"/>
<feature type="compositionally biased region" description="Polar residues" evidence="1">
    <location>
        <begin position="91"/>
        <end position="104"/>
    </location>
</feature>